<evidence type="ECO:0000256" key="3">
    <source>
        <dbReference type="ARBA" id="ARBA00022729"/>
    </source>
</evidence>
<dbReference type="Pfam" id="PF24517">
    <property type="entry name" value="CBM96"/>
    <property type="match status" value="1"/>
</dbReference>
<evidence type="ECO:0000256" key="4">
    <source>
        <dbReference type="SAM" id="MobiDB-lite"/>
    </source>
</evidence>
<feature type="signal peptide" evidence="5">
    <location>
        <begin position="1"/>
        <end position="23"/>
    </location>
</feature>
<name>A0A6U3BSZ5_9STRA</name>
<feature type="chain" id="PRO_5036393833" description="Carbohydrate-binding module family 96 domain-containing protein" evidence="5">
    <location>
        <begin position="24"/>
        <end position="211"/>
    </location>
</feature>
<evidence type="ECO:0000259" key="6">
    <source>
        <dbReference type="Pfam" id="PF24517"/>
    </source>
</evidence>
<dbReference type="NCBIfam" id="NF033679">
    <property type="entry name" value="DNRLRE_dom"/>
    <property type="match status" value="1"/>
</dbReference>
<evidence type="ECO:0000313" key="8">
    <source>
        <dbReference type="EMBL" id="CAD9977053.1"/>
    </source>
</evidence>
<comment type="subcellular location">
    <subcellularLocation>
        <location evidence="1">Secreted</location>
    </subcellularLocation>
</comment>
<proteinExistence type="predicted"/>
<dbReference type="EMBL" id="HBHT01025590">
    <property type="protein sequence ID" value="CAD9977052.1"/>
    <property type="molecule type" value="Transcribed_RNA"/>
</dbReference>
<keyword evidence="2" id="KW-0964">Secreted</keyword>
<evidence type="ECO:0000256" key="1">
    <source>
        <dbReference type="ARBA" id="ARBA00004613"/>
    </source>
</evidence>
<dbReference type="EMBL" id="HBHT01025591">
    <property type="protein sequence ID" value="CAD9977053.1"/>
    <property type="molecule type" value="Transcribed_RNA"/>
</dbReference>
<organism evidence="7">
    <name type="scientific">Entomoneis paludosa</name>
    <dbReference type="NCBI Taxonomy" id="265537"/>
    <lineage>
        <taxon>Eukaryota</taxon>
        <taxon>Sar</taxon>
        <taxon>Stramenopiles</taxon>
        <taxon>Ochrophyta</taxon>
        <taxon>Bacillariophyta</taxon>
        <taxon>Bacillariophyceae</taxon>
        <taxon>Bacillariophycidae</taxon>
        <taxon>Entomoneidaceae</taxon>
        <taxon>Entomoneis</taxon>
    </lineage>
</organism>
<sequence length="211" mass="22460">MIAAKQIMFQVISLLSFSSLALAAVPFGETVTLTPSGDTTVRGGSYENDNLSTSGTFGTKQSKTPLNTREGLVKFTLTDLYATGGVVSSAILTLQVRSNNNDAGTAEIAVSSILDDEWEDNVVTFATKPTYASTPIETKFAPPKGDEMTFDLTDAITTAWSFGSKTVSFAFTGLTTSAVSFASIDDTKVCRFLCSRKWLVLGAMSMPLNLS</sequence>
<evidence type="ECO:0000256" key="2">
    <source>
        <dbReference type="ARBA" id="ARBA00022525"/>
    </source>
</evidence>
<evidence type="ECO:0000256" key="5">
    <source>
        <dbReference type="SAM" id="SignalP"/>
    </source>
</evidence>
<keyword evidence="3 5" id="KW-0732">Signal</keyword>
<dbReference type="AlphaFoldDB" id="A0A6U3BSZ5"/>
<feature type="region of interest" description="Disordered" evidence="4">
    <location>
        <begin position="36"/>
        <end position="63"/>
    </location>
</feature>
<feature type="domain" description="Carbohydrate-binding module family 96" evidence="6">
    <location>
        <begin position="30"/>
        <end position="186"/>
    </location>
</feature>
<evidence type="ECO:0000313" key="7">
    <source>
        <dbReference type="EMBL" id="CAD9977052.1"/>
    </source>
</evidence>
<dbReference type="InterPro" id="IPR055372">
    <property type="entry name" value="CBM96"/>
</dbReference>
<gene>
    <name evidence="7" type="ORF">APAL1065_LOCUS17175</name>
    <name evidence="8" type="ORF">APAL1065_LOCUS17176</name>
</gene>
<accession>A0A6U3BSZ5</accession>
<protein>
    <recommendedName>
        <fullName evidence="6">Carbohydrate-binding module family 96 domain-containing protein</fullName>
    </recommendedName>
</protein>
<feature type="compositionally biased region" description="Polar residues" evidence="4">
    <location>
        <begin position="47"/>
        <end position="63"/>
    </location>
</feature>
<reference evidence="7" key="1">
    <citation type="submission" date="2021-01" db="EMBL/GenBank/DDBJ databases">
        <authorList>
            <person name="Corre E."/>
            <person name="Pelletier E."/>
            <person name="Niang G."/>
            <person name="Scheremetjew M."/>
            <person name="Finn R."/>
            <person name="Kale V."/>
            <person name="Holt S."/>
            <person name="Cochrane G."/>
            <person name="Meng A."/>
            <person name="Brown T."/>
            <person name="Cohen L."/>
        </authorList>
    </citation>
    <scope>NUCLEOTIDE SEQUENCE</scope>
    <source>
        <strain evidence="7">CCMP125</strain>
    </source>
</reference>
<dbReference type="GO" id="GO:0005576">
    <property type="term" value="C:extracellular region"/>
    <property type="evidence" value="ECO:0007669"/>
    <property type="project" value="UniProtKB-SubCell"/>
</dbReference>